<dbReference type="RefSeq" id="XP_025348186.1">
    <property type="nucleotide sequence ID" value="XM_025492394.1"/>
</dbReference>
<comment type="similarity">
    <text evidence="2 7">Belongs to the DPM2 family.</text>
</comment>
<evidence type="ECO:0000256" key="2">
    <source>
        <dbReference type="ARBA" id="ARBA00005478"/>
    </source>
</evidence>
<evidence type="ECO:0000256" key="1">
    <source>
        <dbReference type="ARBA" id="ARBA00004477"/>
    </source>
</evidence>
<evidence type="ECO:0000256" key="4">
    <source>
        <dbReference type="ARBA" id="ARBA00022824"/>
    </source>
</evidence>
<evidence type="ECO:0000256" key="7">
    <source>
        <dbReference type="RuleBase" id="RU365084"/>
    </source>
</evidence>
<dbReference type="PANTHER" id="PTHR15039">
    <property type="entry name" value="DOLICHOL PHOSPHATE-MANNOSE BIOSYNTHESIS REGULATORY PROTEIN"/>
    <property type="match status" value="1"/>
</dbReference>
<dbReference type="GeneID" id="37014128"/>
<feature type="transmembrane region" description="Helical" evidence="7">
    <location>
        <begin position="48"/>
        <end position="72"/>
    </location>
</feature>
<dbReference type="GO" id="GO:0006506">
    <property type="term" value="P:GPI anchor biosynthetic process"/>
    <property type="evidence" value="ECO:0007669"/>
    <property type="project" value="TreeGrafter"/>
</dbReference>
<comment type="function">
    <text evidence="7">Regulatory subunit of the dolichol-phosphate mannose (DPM) synthase complex; essential for the ER localization.</text>
</comment>
<keyword evidence="4 7" id="KW-0256">Endoplasmic reticulum</keyword>
<proteinExistence type="inferred from homology"/>
<keyword evidence="5 7" id="KW-1133">Transmembrane helix</keyword>
<dbReference type="Pfam" id="PF07297">
    <property type="entry name" value="DPM2"/>
    <property type="match status" value="1"/>
</dbReference>
<keyword evidence="9" id="KW-1185">Reference proteome</keyword>
<dbReference type="AlphaFoldDB" id="A0A316U6Y9"/>
<evidence type="ECO:0000256" key="3">
    <source>
        <dbReference type="ARBA" id="ARBA00022692"/>
    </source>
</evidence>
<feature type="transmembrane region" description="Helical" evidence="7">
    <location>
        <begin position="7"/>
        <end position="28"/>
    </location>
</feature>
<reference evidence="8 9" key="1">
    <citation type="journal article" date="2018" name="Mol. Biol. Evol.">
        <title>Broad Genomic Sampling Reveals a Smut Pathogenic Ancestry of the Fungal Clade Ustilaginomycotina.</title>
        <authorList>
            <person name="Kijpornyongpan T."/>
            <person name="Mondo S.J."/>
            <person name="Barry K."/>
            <person name="Sandor L."/>
            <person name="Lee J."/>
            <person name="Lipzen A."/>
            <person name="Pangilinan J."/>
            <person name="LaButti K."/>
            <person name="Hainaut M."/>
            <person name="Henrissat B."/>
            <person name="Grigoriev I.V."/>
            <person name="Spatafora J.W."/>
            <person name="Aime M.C."/>
        </authorList>
    </citation>
    <scope>NUCLEOTIDE SEQUENCE [LARGE SCALE GENOMIC DNA]</scope>
    <source>
        <strain evidence="8 9">MCA 4718</strain>
    </source>
</reference>
<dbReference type="UniPathway" id="UPA00378"/>
<organism evidence="8 9">
    <name type="scientific">Pseudomicrostroma glucosiphilum</name>
    <dbReference type="NCBI Taxonomy" id="1684307"/>
    <lineage>
        <taxon>Eukaryota</taxon>
        <taxon>Fungi</taxon>
        <taxon>Dikarya</taxon>
        <taxon>Basidiomycota</taxon>
        <taxon>Ustilaginomycotina</taxon>
        <taxon>Exobasidiomycetes</taxon>
        <taxon>Microstromatales</taxon>
        <taxon>Microstromatales incertae sedis</taxon>
        <taxon>Pseudomicrostroma</taxon>
    </lineage>
</organism>
<dbReference type="GO" id="GO:0180047">
    <property type="term" value="P:dolichol phosphate mannose biosynthetic process"/>
    <property type="evidence" value="ECO:0007669"/>
    <property type="project" value="InterPro"/>
</dbReference>
<gene>
    <name evidence="8" type="ORF">BCV69DRAFT_282530</name>
</gene>
<comment type="subcellular location">
    <subcellularLocation>
        <location evidence="1 7">Endoplasmic reticulum membrane</location>
        <topology evidence="1 7">Multi-pass membrane protein</topology>
    </subcellularLocation>
</comment>
<accession>A0A316U6Y9</accession>
<dbReference type="STRING" id="1684307.A0A316U6Y9"/>
<dbReference type="EMBL" id="KZ819326">
    <property type="protein sequence ID" value="PWN21026.1"/>
    <property type="molecule type" value="Genomic_DNA"/>
</dbReference>
<name>A0A316U6Y9_9BASI</name>
<dbReference type="OrthoDB" id="311279at2759"/>
<evidence type="ECO:0000256" key="5">
    <source>
        <dbReference type="ARBA" id="ARBA00022989"/>
    </source>
</evidence>
<keyword evidence="6 7" id="KW-0472">Membrane</keyword>
<comment type="subunit">
    <text evidence="7">Component of the dolichol-phosphate mannose (DPM) synthase complex.</text>
</comment>
<keyword evidence="3 7" id="KW-0812">Transmembrane</keyword>
<dbReference type="GO" id="GO:0033185">
    <property type="term" value="C:dolichol-phosphate-mannose synthase complex"/>
    <property type="evidence" value="ECO:0007669"/>
    <property type="project" value="TreeGrafter"/>
</dbReference>
<sequence length="89" mass="9826">MALSDRIVGGGMLFVAAFVFSYYTLWAFLTPFLATDSSLHSFFPSRVWAVRLPALVLVLGLGLVGAFVGKVMMAEEKKKREKAQRVKQG</sequence>
<evidence type="ECO:0000313" key="8">
    <source>
        <dbReference type="EMBL" id="PWN21026.1"/>
    </source>
</evidence>
<dbReference type="GO" id="GO:0005789">
    <property type="term" value="C:endoplasmic reticulum membrane"/>
    <property type="evidence" value="ECO:0007669"/>
    <property type="project" value="UniProtKB-SubCell"/>
</dbReference>
<comment type="pathway">
    <text evidence="7">Protein modification; protein glycosylation.</text>
</comment>
<dbReference type="InterPro" id="IPR009914">
    <property type="entry name" value="DPM2"/>
</dbReference>
<dbReference type="PANTHER" id="PTHR15039:SF11">
    <property type="entry name" value="DOLICHOL PHOSPHATE-MANNOSE BIOSYNTHESIS REGULATORY PROTEIN"/>
    <property type="match status" value="1"/>
</dbReference>
<evidence type="ECO:0000256" key="6">
    <source>
        <dbReference type="ARBA" id="ARBA00023136"/>
    </source>
</evidence>
<protein>
    <recommendedName>
        <fullName evidence="7">Dolichol phosphate-mannose biosynthesis regulatory protein</fullName>
    </recommendedName>
</protein>
<dbReference type="GO" id="GO:0030234">
    <property type="term" value="F:enzyme regulator activity"/>
    <property type="evidence" value="ECO:0007669"/>
    <property type="project" value="UniProtKB-UniRule"/>
</dbReference>
<dbReference type="Proteomes" id="UP000245942">
    <property type="component" value="Unassembled WGS sequence"/>
</dbReference>
<evidence type="ECO:0000313" key="9">
    <source>
        <dbReference type="Proteomes" id="UP000245942"/>
    </source>
</evidence>